<dbReference type="InterPro" id="IPR027417">
    <property type="entry name" value="P-loop_NTPase"/>
</dbReference>
<proteinExistence type="predicted"/>
<keyword evidence="2" id="KW-1133">Transmembrane helix</keyword>
<sequence>MGTEGTYDSHREQGGQGADGAGAQWLGHTYGTEAERTRVPRPASPPPPMPPLPPRAPAAVFDVRHWLRAHRADAEPGLWRYGHRPRAADGAEEVPTRALAVGALISIACGVFAWAVWRTDYIAVQRLPLKLFTPSDWWRGEPGQPARTASAVYNSLFAALLIYFCGRLGNWPALYRRVVLDRPQPGRALGAALTGLLVVWIVLGTSLLPFFYAVLHVLVPVSVLRGDPQVAAVVGVAIYALIAAALLWPFARTGEWLGFFRKPGAPAALPETATETGPETGEDPAGWPHLRAAGQPGAADRLAAEVAGRRMNDVDCARIGHAWSRVEVGALSAGAFVAGVMKQGAAACLHPSGDRDLPIRTATHDLLTAQVRMGTYAEHPRNPSARRGAGAGLDPAVLGTSLLAVGPHGPDRTRRLVRPVVESLSLQALAGRAAVVVVSAEGAELGPEGSFDVVVKIGDAGSMYDLDLYGGVTDPDEAAMLLSEAFTGDLPDVDSRRAAVTLGQLIGPFNVVHGRFPSLPELRELLDGGRQALDRLREELDPEEHRSYLREVDARERQLGTSADLSGVLADRVAFLDRPAFSAFFDTRGRSRPFSLRALEHPVRVRIVLPERSHPEASRILTRLIFAQFVSSVGARRDASLFAALVLDDAASAMTTDSVRAVQRLRQLNAGAVLAVRSLDDVGPHLHAALLGAVGCLMTFPGITTWEGKRFAEAWGKEWVETREVAQHTVFADQPFTRALHALRKLVTGKAVTTDAVTVRQVERERWSASELAYGIPAGHAVLSLTTVHGEHAPPLLVHLDG</sequence>
<accession>A0AAU8KMD3</accession>
<keyword evidence="2" id="KW-0812">Transmembrane</keyword>
<reference evidence="3" key="1">
    <citation type="submission" date="2023-10" db="EMBL/GenBank/DDBJ databases">
        <title>Complete genome sequence of Streptomyces sp. JL1001.</title>
        <authorList>
            <person name="Jiang L."/>
        </authorList>
    </citation>
    <scope>NUCLEOTIDE SEQUENCE</scope>
    <source>
        <strain evidence="3">JL1001</strain>
    </source>
</reference>
<feature type="transmembrane region" description="Helical" evidence="2">
    <location>
        <begin position="230"/>
        <end position="251"/>
    </location>
</feature>
<feature type="transmembrane region" description="Helical" evidence="2">
    <location>
        <begin position="98"/>
        <end position="117"/>
    </location>
</feature>
<evidence type="ECO:0000313" key="3">
    <source>
        <dbReference type="EMBL" id="XCN17215.1"/>
    </source>
</evidence>
<dbReference type="EMBL" id="CP136798">
    <property type="protein sequence ID" value="XCN17215.1"/>
    <property type="molecule type" value="Genomic_DNA"/>
</dbReference>
<dbReference type="Gene3D" id="3.40.50.300">
    <property type="entry name" value="P-loop containing nucleotide triphosphate hydrolases"/>
    <property type="match status" value="1"/>
</dbReference>
<feature type="compositionally biased region" description="Pro residues" evidence="1">
    <location>
        <begin position="42"/>
        <end position="55"/>
    </location>
</feature>
<feature type="transmembrane region" description="Helical" evidence="2">
    <location>
        <begin position="151"/>
        <end position="169"/>
    </location>
</feature>
<evidence type="ECO:0000256" key="1">
    <source>
        <dbReference type="SAM" id="MobiDB-lite"/>
    </source>
</evidence>
<dbReference type="AlphaFoldDB" id="A0AAU8KMD3"/>
<name>A0AAU8KMD3_9ACTN</name>
<protein>
    <submittedName>
        <fullName evidence="3">ATP/GTP-binding protein</fullName>
    </submittedName>
</protein>
<feature type="transmembrane region" description="Helical" evidence="2">
    <location>
        <begin position="189"/>
        <end position="218"/>
    </location>
</feature>
<organism evidence="3">
    <name type="scientific">Streptomyces sp. JL1001</name>
    <dbReference type="NCBI Taxonomy" id="3078227"/>
    <lineage>
        <taxon>Bacteria</taxon>
        <taxon>Bacillati</taxon>
        <taxon>Actinomycetota</taxon>
        <taxon>Actinomycetes</taxon>
        <taxon>Kitasatosporales</taxon>
        <taxon>Streptomycetaceae</taxon>
        <taxon>Streptomyces</taxon>
    </lineage>
</organism>
<feature type="region of interest" description="Disordered" evidence="1">
    <location>
        <begin position="1"/>
        <end position="55"/>
    </location>
</feature>
<dbReference type="RefSeq" id="WP_100564933.1">
    <property type="nucleotide sequence ID" value="NZ_CP136798.1"/>
</dbReference>
<gene>
    <name evidence="3" type="ORF">R1Y80_27885</name>
</gene>
<evidence type="ECO:0000256" key="2">
    <source>
        <dbReference type="SAM" id="Phobius"/>
    </source>
</evidence>
<keyword evidence="2" id="KW-0472">Membrane</keyword>